<proteinExistence type="predicted"/>
<evidence type="ECO:0000313" key="1">
    <source>
        <dbReference type="EMBL" id="GFE37742.1"/>
    </source>
</evidence>
<dbReference type="SUPFAM" id="SSF51621">
    <property type="entry name" value="Phosphoenolpyruvate/pyruvate domain"/>
    <property type="match status" value="1"/>
</dbReference>
<accession>A0A640UQW6</accession>
<dbReference type="GeneID" id="96283542"/>
<dbReference type="GO" id="GO:0003824">
    <property type="term" value="F:catalytic activity"/>
    <property type="evidence" value="ECO:0007669"/>
    <property type="project" value="InterPro"/>
</dbReference>
<keyword evidence="2" id="KW-1185">Reference proteome</keyword>
<sequence>MTAAAALRALHHGPGLPLVLPGPWDAASARVFADAGFPALATPSAGVAASLGYEDGATPPDEMFAAVARIARAVDIPVSADVEAGYGLSARELVGRLADAGAVGCNLEDTDHTTGQLRDAHQQADWLAEVRAEAGDALVINARIDTYLRGVPDSDETVRRGRLYAAAGADCVYPILAPPPLLAELATAIGLPLNAVVTADGPTPRELGALGAARVTFGPGLQRQAMAALTGMAERVREELRGAAAGGLRP</sequence>
<protein>
    <submittedName>
        <fullName evidence="1">Carboxyvinyl-carboxyphosphonate phosphorylmutase</fullName>
    </submittedName>
</protein>
<reference evidence="1 2" key="1">
    <citation type="submission" date="2019-12" db="EMBL/GenBank/DDBJ databases">
        <title>Whole genome shotgun sequence of Streptomyces tubercidicus NBRC 13090.</title>
        <authorList>
            <person name="Ichikawa N."/>
            <person name="Kimura A."/>
            <person name="Kitahashi Y."/>
            <person name="Komaki H."/>
            <person name="Tamura T."/>
        </authorList>
    </citation>
    <scope>NUCLEOTIDE SEQUENCE [LARGE SCALE GENOMIC DNA]</scope>
    <source>
        <strain evidence="1 2">NBRC 13090</strain>
    </source>
</reference>
<dbReference type="InterPro" id="IPR015813">
    <property type="entry name" value="Pyrv/PenolPyrv_kinase-like_dom"/>
</dbReference>
<name>A0A640UQW6_9ACTN</name>
<dbReference type="PANTHER" id="PTHR42905:SF16">
    <property type="entry name" value="CARBOXYPHOSPHONOENOLPYRUVATE PHOSPHONOMUTASE-LIKE PROTEIN (AFU_ORTHOLOGUE AFUA_5G07230)"/>
    <property type="match status" value="1"/>
</dbReference>
<dbReference type="InterPro" id="IPR039556">
    <property type="entry name" value="ICL/PEPM"/>
</dbReference>
<organism evidence="1 2">
    <name type="scientific">Streptomyces tubercidicus</name>
    <dbReference type="NCBI Taxonomy" id="47759"/>
    <lineage>
        <taxon>Bacteria</taxon>
        <taxon>Bacillati</taxon>
        <taxon>Actinomycetota</taxon>
        <taxon>Actinomycetes</taxon>
        <taxon>Kitasatosporales</taxon>
        <taxon>Streptomycetaceae</taxon>
        <taxon>Streptomyces</taxon>
    </lineage>
</organism>
<dbReference type="CDD" id="cd00377">
    <property type="entry name" value="ICL_PEPM"/>
    <property type="match status" value="1"/>
</dbReference>
<dbReference type="OrthoDB" id="9780430at2"/>
<gene>
    <name evidence="1" type="ORF">Stube_24150</name>
</gene>
<dbReference type="Proteomes" id="UP000431826">
    <property type="component" value="Unassembled WGS sequence"/>
</dbReference>
<dbReference type="EMBL" id="BLIR01000001">
    <property type="protein sequence ID" value="GFE37742.1"/>
    <property type="molecule type" value="Genomic_DNA"/>
</dbReference>
<dbReference type="Pfam" id="PF13714">
    <property type="entry name" value="PEP_mutase"/>
    <property type="match status" value="1"/>
</dbReference>
<comment type="caution">
    <text evidence="1">The sequence shown here is derived from an EMBL/GenBank/DDBJ whole genome shotgun (WGS) entry which is preliminary data.</text>
</comment>
<evidence type="ECO:0000313" key="2">
    <source>
        <dbReference type="Proteomes" id="UP000431826"/>
    </source>
</evidence>
<dbReference type="PANTHER" id="PTHR42905">
    <property type="entry name" value="PHOSPHOENOLPYRUVATE CARBOXYLASE"/>
    <property type="match status" value="1"/>
</dbReference>
<dbReference type="Gene3D" id="3.20.20.60">
    <property type="entry name" value="Phosphoenolpyruvate-binding domains"/>
    <property type="match status" value="1"/>
</dbReference>
<dbReference type="InterPro" id="IPR040442">
    <property type="entry name" value="Pyrv_kinase-like_dom_sf"/>
</dbReference>
<dbReference type="RefSeq" id="WP_159743733.1">
    <property type="nucleotide sequence ID" value="NZ_BLIR01000001.1"/>
</dbReference>
<dbReference type="AlphaFoldDB" id="A0A640UQW6"/>